<reference evidence="8 9" key="1">
    <citation type="submission" date="2011-02" db="EMBL/GenBank/DDBJ databases">
        <title>The Genome Sequence of Sphaeroforma arctica JP610.</title>
        <authorList>
            <consortium name="The Broad Institute Genome Sequencing Platform"/>
            <person name="Russ C."/>
            <person name="Cuomo C."/>
            <person name="Young S.K."/>
            <person name="Zeng Q."/>
            <person name="Gargeya S."/>
            <person name="Alvarado L."/>
            <person name="Berlin A."/>
            <person name="Chapman S.B."/>
            <person name="Chen Z."/>
            <person name="Freedman E."/>
            <person name="Gellesch M."/>
            <person name="Goldberg J."/>
            <person name="Griggs A."/>
            <person name="Gujja S."/>
            <person name="Heilman E."/>
            <person name="Heiman D."/>
            <person name="Howarth C."/>
            <person name="Mehta T."/>
            <person name="Neiman D."/>
            <person name="Pearson M."/>
            <person name="Roberts A."/>
            <person name="Saif S."/>
            <person name="Shea T."/>
            <person name="Shenoy N."/>
            <person name="Sisk P."/>
            <person name="Stolte C."/>
            <person name="Sykes S."/>
            <person name="White J."/>
            <person name="Yandava C."/>
            <person name="Burger G."/>
            <person name="Gray M.W."/>
            <person name="Holland P.W.H."/>
            <person name="King N."/>
            <person name="Lang F.B.F."/>
            <person name="Roger A.J."/>
            <person name="Ruiz-Trillo I."/>
            <person name="Haas B."/>
            <person name="Nusbaum C."/>
            <person name="Birren B."/>
        </authorList>
    </citation>
    <scope>NUCLEOTIDE SEQUENCE [LARGE SCALE GENOMIC DNA]</scope>
    <source>
        <strain evidence="8 9">JP610</strain>
    </source>
</reference>
<dbReference type="InterPro" id="IPR029063">
    <property type="entry name" value="SAM-dependent_MTases_sf"/>
</dbReference>
<protein>
    <recommendedName>
        <fullName evidence="7">SAM-dependent MTase RsmB/NOP-type domain-containing protein</fullName>
    </recommendedName>
</protein>
<dbReference type="Pfam" id="PF01189">
    <property type="entry name" value="Methyltr_RsmB-F"/>
    <property type="match status" value="1"/>
</dbReference>
<dbReference type="PROSITE" id="PS01153">
    <property type="entry name" value="NOL1_NOP2_SUN"/>
    <property type="match status" value="1"/>
</dbReference>
<dbReference type="GO" id="GO:0005634">
    <property type="term" value="C:nucleus"/>
    <property type="evidence" value="ECO:0007669"/>
    <property type="project" value="TreeGrafter"/>
</dbReference>
<evidence type="ECO:0000256" key="5">
    <source>
        <dbReference type="ARBA" id="ARBA00022884"/>
    </source>
</evidence>
<dbReference type="GeneID" id="25913802"/>
<dbReference type="AlphaFoldDB" id="A0A0L0FCH0"/>
<dbReference type="GO" id="GO:0030488">
    <property type="term" value="P:tRNA methylation"/>
    <property type="evidence" value="ECO:0007669"/>
    <property type="project" value="TreeGrafter"/>
</dbReference>
<dbReference type="PANTHER" id="PTHR22808:SF1">
    <property type="entry name" value="RNA CYTOSINE-C(5)-METHYLTRANSFERASE NSUN2-RELATED"/>
    <property type="match status" value="1"/>
</dbReference>
<dbReference type="GO" id="GO:0016428">
    <property type="term" value="F:tRNA (cytidine-5-)-methyltransferase activity"/>
    <property type="evidence" value="ECO:0007669"/>
    <property type="project" value="TreeGrafter"/>
</dbReference>
<gene>
    <name evidence="8" type="ORF">SARC_13298</name>
</gene>
<evidence type="ECO:0000256" key="4">
    <source>
        <dbReference type="ARBA" id="ARBA00022691"/>
    </source>
</evidence>
<dbReference type="InterPro" id="IPR049560">
    <property type="entry name" value="MeTrfase_RsmB-F_NOP2_cat"/>
</dbReference>
<evidence type="ECO:0000256" key="1">
    <source>
        <dbReference type="ARBA" id="ARBA00007494"/>
    </source>
</evidence>
<organism evidence="8 9">
    <name type="scientific">Sphaeroforma arctica JP610</name>
    <dbReference type="NCBI Taxonomy" id="667725"/>
    <lineage>
        <taxon>Eukaryota</taxon>
        <taxon>Ichthyosporea</taxon>
        <taxon>Ichthyophonida</taxon>
        <taxon>Sphaeroforma</taxon>
    </lineage>
</organism>
<dbReference type="InterPro" id="IPR018314">
    <property type="entry name" value="RsmB/NOL1/NOP2-like_CS"/>
</dbReference>
<dbReference type="PANTHER" id="PTHR22808">
    <property type="entry name" value="NCL1 YEAST -RELATED NOL1/NOP2/FMU SUN DOMAIN-CONTAINING"/>
    <property type="match status" value="1"/>
</dbReference>
<evidence type="ECO:0000313" key="9">
    <source>
        <dbReference type="Proteomes" id="UP000054560"/>
    </source>
</evidence>
<evidence type="ECO:0000259" key="7">
    <source>
        <dbReference type="PROSITE" id="PS51686"/>
    </source>
</evidence>
<evidence type="ECO:0000256" key="2">
    <source>
        <dbReference type="ARBA" id="ARBA00022603"/>
    </source>
</evidence>
<dbReference type="InterPro" id="IPR023267">
    <property type="entry name" value="RCMT"/>
</dbReference>
<feature type="binding site" evidence="6">
    <location>
        <position position="138"/>
    </location>
    <ligand>
        <name>S-adenosyl-L-methionine</name>
        <dbReference type="ChEBI" id="CHEBI:59789"/>
    </ligand>
</feature>
<dbReference type="Proteomes" id="UP000054560">
    <property type="component" value="Unassembled WGS sequence"/>
</dbReference>
<feature type="binding site" evidence="6">
    <location>
        <position position="196"/>
    </location>
    <ligand>
        <name>S-adenosyl-L-methionine</name>
        <dbReference type="ChEBI" id="CHEBI:59789"/>
    </ligand>
</feature>
<proteinExistence type="inferred from homology"/>
<keyword evidence="2 6" id="KW-0489">Methyltransferase</keyword>
<comment type="caution">
    <text evidence="6">Lacks conserved residue(s) required for the propagation of feature annotation.</text>
</comment>
<keyword evidence="4 6" id="KW-0949">S-adenosyl-L-methionine</keyword>
<dbReference type="PROSITE" id="PS51686">
    <property type="entry name" value="SAM_MT_RSMB_NOP"/>
    <property type="match status" value="1"/>
</dbReference>
<dbReference type="InterPro" id="IPR001678">
    <property type="entry name" value="MeTrfase_RsmB-F_NOP2_dom"/>
</dbReference>
<dbReference type="GO" id="GO:0005737">
    <property type="term" value="C:cytoplasm"/>
    <property type="evidence" value="ECO:0007669"/>
    <property type="project" value="TreeGrafter"/>
</dbReference>
<dbReference type="EMBL" id="KQ244713">
    <property type="protein sequence ID" value="KNC74146.1"/>
    <property type="molecule type" value="Genomic_DNA"/>
</dbReference>
<feature type="domain" description="SAM-dependent MTase RsmB/NOP-type" evidence="7">
    <location>
        <begin position="1"/>
        <end position="253"/>
    </location>
</feature>
<keyword evidence="9" id="KW-1185">Reference proteome</keyword>
<accession>A0A0L0FCH0</accession>
<dbReference type="RefSeq" id="XP_014148048.1">
    <property type="nucleotide sequence ID" value="XM_014292573.1"/>
</dbReference>
<dbReference type="STRING" id="667725.A0A0L0FCH0"/>
<dbReference type="eggNOG" id="KOG2198">
    <property type="taxonomic scope" value="Eukaryota"/>
</dbReference>
<dbReference type="PRINTS" id="PR02008">
    <property type="entry name" value="RCMTFAMILY"/>
</dbReference>
<dbReference type="Gene3D" id="3.40.50.150">
    <property type="entry name" value="Vaccinia Virus protein VP39"/>
    <property type="match status" value="1"/>
</dbReference>
<name>A0A0L0FCH0_9EUKA</name>
<evidence type="ECO:0000256" key="3">
    <source>
        <dbReference type="ARBA" id="ARBA00022679"/>
    </source>
</evidence>
<dbReference type="SUPFAM" id="SSF53335">
    <property type="entry name" value="S-adenosyl-L-methionine-dependent methyltransferases"/>
    <property type="match status" value="1"/>
</dbReference>
<evidence type="ECO:0000313" key="8">
    <source>
        <dbReference type="EMBL" id="KNC74146.1"/>
    </source>
</evidence>
<keyword evidence="5 6" id="KW-0694">RNA-binding</keyword>
<comment type="similarity">
    <text evidence="1 6">Belongs to the class I-like SAM-binding methyltransferase superfamily. RsmB/NOP family.</text>
</comment>
<dbReference type="GO" id="GO:0000049">
    <property type="term" value="F:tRNA binding"/>
    <property type="evidence" value="ECO:0007669"/>
    <property type="project" value="TreeGrafter"/>
</dbReference>
<keyword evidence="3 6" id="KW-0808">Transferase</keyword>
<evidence type="ECO:0000256" key="6">
    <source>
        <dbReference type="PROSITE-ProRule" id="PRU01023"/>
    </source>
</evidence>
<dbReference type="OrthoDB" id="6093671at2759"/>
<sequence length="253" mass="28298">MIEEEYFPSIKDFKSEDADGVVYGQPKTMPWYPDGRAYHIDWPKQIIRKHAELKRFHEFLVNCDQVGSISRQEAVSMIPPVVLNVQKGDVVLDMCASPGSKTKQLIEMVTGTDVDPKLVGVNKERNAELPDGMVVANDFDPRRCYLLVHQASALDSPALVVTNHNGMSFPNIYKPNADGNGPDKSKPILFDRVLCDVPCSGDGTARKNIQVWQRWSPMDGPNQHHLQKRILTRGAEVLVLVVYGGCGDGVWWL</sequence>